<comment type="caution">
    <text evidence="1">The sequence shown here is derived from an EMBL/GenBank/DDBJ whole genome shotgun (WGS) entry which is preliminary data.</text>
</comment>
<dbReference type="RefSeq" id="WP_111538274.1">
    <property type="nucleotide sequence ID" value="NZ_QKZL01000017.1"/>
</dbReference>
<reference evidence="1 2" key="1">
    <citation type="submission" date="2018-06" db="EMBL/GenBank/DDBJ databases">
        <title>Genomic Encyclopedia of Archaeal and Bacterial Type Strains, Phase II (KMG-II): from individual species to whole genera.</title>
        <authorList>
            <person name="Goeker M."/>
        </authorList>
    </citation>
    <scope>NUCLEOTIDE SEQUENCE [LARGE SCALE GENOMIC DNA]</scope>
    <source>
        <strain evidence="1 2">DSM 22009</strain>
    </source>
</reference>
<organism evidence="1 2">
    <name type="scientific">Palleronia aestuarii</name>
    <dbReference type="NCBI Taxonomy" id="568105"/>
    <lineage>
        <taxon>Bacteria</taxon>
        <taxon>Pseudomonadati</taxon>
        <taxon>Pseudomonadota</taxon>
        <taxon>Alphaproteobacteria</taxon>
        <taxon>Rhodobacterales</taxon>
        <taxon>Roseobacteraceae</taxon>
        <taxon>Palleronia</taxon>
    </lineage>
</organism>
<name>A0A2W7PVR7_9RHOB</name>
<dbReference type="Proteomes" id="UP000248916">
    <property type="component" value="Unassembled WGS sequence"/>
</dbReference>
<dbReference type="EMBL" id="QKZL01000017">
    <property type="protein sequence ID" value="PZX13649.1"/>
    <property type="molecule type" value="Genomic_DNA"/>
</dbReference>
<evidence type="ECO:0000313" key="1">
    <source>
        <dbReference type="EMBL" id="PZX13649.1"/>
    </source>
</evidence>
<gene>
    <name evidence="1" type="ORF">LX81_03200</name>
</gene>
<keyword evidence="2" id="KW-1185">Reference proteome</keyword>
<dbReference type="AlphaFoldDB" id="A0A2W7PVR7"/>
<evidence type="ECO:0000313" key="2">
    <source>
        <dbReference type="Proteomes" id="UP000248916"/>
    </source>
</evidence>
<protein>
    <submittedName>
        <fullName evidence="1">Uncharacterized protein</fullName>
    </submittedName>
</protein>
<accession>A0A2W7PVR7</accession>
<proteinExistence type="predicted"/>
<sequence length="95" mass="9451">MVSRQAKIAIVAVGDPTCVAAQVTYGTSRSDTAAPARSIPSPGENAKTIAALPETGSVGAADLHTIADRVQEDIVCFDGSKGLAALPPCSAAGTI</sequence>